<sequence length="275" mass="30165">MKFGKFLLITTITLASLLVGCYPYARYIEPNLLMVNRENLVSSKLKAPLKIVFFGDTHLGEFNDNDQLRQIVEKINAQNADLVVFTGDLIGSSGDFIVNPDTIAQSLAGIHATYGKVAVIGNHEYALSDQYNYSDLMNAAGFEVLINDWLDISELNLRVLGLDDVYRGNPDLNLTDAARDGAYNILLTHEPDIVDDMNSDAVQLVLAGHTHGGQISLPYLTEKILPANGKKYVKGLYAIGSQGQTNLFVTKGTGMTKLPFRFLNVPEIVSIEVSP</sequence>
<name>A0ABY6HHS8_9FIRM</name>
<dbReference type="Gene3D" id="3.60.21.10">
    <property type="match status" value="1"/>
</dbReference>
<evidence type="ECO:0000259" key="1">
    <source>
        <dbReference type="Pfam" id="PF00149"/>
    </source>
</evidence>
<dbReference type="InterPro" id="IPR051158">
    <property type="entry name" value="Metallophosphoesterase_sf"/>
</dbReference>
<dbReference type="PROSITE" id="PS51257">
    <property type="entry name" value="PROKAR_LIPOPROTEIN"/>
    <property type="match status" value="1"/>
</dbReference>
<gene>
    <name evidence="2" type="ORF">LNN31_06425</name>
</gene>
<dbReference type="PANTHER" id="PTHR31302">
    <property type="entry name" value="TRANSMEMBRANE PROTEIN WITH METALLOPHOSPHOESTERASE DOMAIN-RELATED"/>
    <property type="match status" value="1"/>
</dbReference>
<dbReference type="EMBL" id="CP087994">
    <property type="protein sequence ID" value="UYO64045.1"/>
    <property type="molecule type" value="Genomic_DNA"/>
</dbReference>
<dbReference type="InterPro" id="IPR029052">
    <property type="entry name" value="Metallo-depent_PP-like"/>
</dbReference>
<dbReference type="SUPFAM" id="SSF56300">
    <property type="entry name" value="Metallo-dependent phosphatases"/>
    <property type="match status" value="1"/>
</dbReference>
<dbReference type="Pfam" id="PF00149">
    <property type="entry name" value="Metallophos"/>
    <property type="match status" value="1"/>
</dbReference>
<evidence type="ECO:0000313" key="3">
    <source>
        <dbReference type="Proteomes" id="UP001163550"/>
    </source>
</evidence>
<reference evidence="2" key="1">
    <citation type="submission" date="2021-11" db="EMBL/GenBank/DDBJ databases">
        <title>Isoprene-degrading acetogen.</title>
        <authorList>
            <person name="Yang Y."/>
            <person name="Jin H."/>
            <person name="Yan J."/>
        </authorList>
    </citation>
    <scope>NUCLEOTIDE SEQUENCE</scope>
    <source>
        <strain evidence="2">Berkeley</strain>
    </source>
</reference>
<dbReference type="CDD" id="cd07385">
    <property type="entry name" value="MPP_YkuE_C"/>
    <property type="match status" value="1"/>
</dbReference>
<dbReference type="Proteomes" id="UP001163550">
    <property type="component" value="Chromosome"/>
</dbReference>
<feature type="domain" description="Calcineurin-like phosphoesterase" evidence="1">
    <location>
        <begin position="49"/>
        <end position="212"/>
    </location>
</feature>
<organism evidence="2 3">
    <name type="scientific">Acetobacterium wieringae</name>
    <dbReference type="NCBI Taxonomy" id="52694"/>
    <lineage>
        <taxon>Bacteria</taxon>
        <taxon>Bacillati</taxon>
        <taxon>Bacillota</taxon>
        <taxon>Clostridia</taxon>
        <taxon>Eubacteriales</taxon>
        <taxon>Eubacteriaceae</taxon>
        <taxon>Acetobacterium</taxon>
    </lineage>
</organism>
<dbReference type="PANTHER" id="PTHR31302:SF25">
    <property type="entry name" value="PHOSPHOESTERASE"/>
    <property type="match status" value="1"/>
</dbReference>
<proteinExistence type="predicted"/>
<protein>
    <submittedName>
        <fullName evidence="2">Metallophosphoesterase</fullName>
    </submittedName>
</protein>
<accession>A0ABY6HHS8</accession>
<keyword evidence="3" id="KW-1185">Reference proteome</keyword>
<evidence type="ECO:0000313" key="2">
    <source>
        <dbReference type="EMBL" id="UYO64045.1"/>
    </source>
</evidence>
<dbReference type="InterPro" id="IPR004843">
    <property type="entry name" value="Calcineurin-like_PHP"/>
</dbReference>
<dbReference type="RefSeq" id="WP_228880521.1">
    <property type="nucleotide sequence ID" value="NZ_CABIIK010000023.1"/>
</dbReference>